<dbReference type="GeneID" id="8512596"/>
<keyword evidence="9 12" id="KW-0093">Biotin biosynthesis</keyword>
<dbReference type="SFLD" id="SFLDS00029">
    <property type="entry name" value="Radical_SAM"/>
    <property type="match status" value="1"/>
</dbReference>
<dbReference type="AlphaFoldDB" id="C9REY2"/>
<comment type="catalytic activity">
    <reaction evidence="12">
        <text>(4R,5S)-dethiobiotin + (sulfur carrier)-SH + 2 reduced [2Fe-2S]-[ferredoxin] + 2 S-adenosyl-L-methionine = (sulfur carrier)-H + biotin + 2 5'-deoxyadenosine + 2 L-methionine + 2 oxidized [2Fe-2S]-[ferredoxin]</text>
        <dbReference type="Rhea" id="RHEA:22060"/>
        <dbReference type="Rhea" id="RHEA-COMP:10000"/>
        <dbReference type="Rhea" id="RHEA-COMP:10001"/>
        <dbReference type="Rhea" id="RHEA-COMP:14737"/>
        <dbReference type="Rhea" id="RHEA-COMP:14739"/>
        <dbReference type="ChEBI" id="CHEBI:17319"/>
        <dbReference type="ChEBI" id="CHEBI:29917"/>
        <dbReference type="ChEBI" id="CHEBI:33737"/>
        <dbReference type="ChEBI" id="CHEBI:33738"/>
        <dbReference type="ChEBI" id="CHEBI:57586"/>
        <dbReference type="ChEBI" id="CHEBI:57844"/>
        <dbReference type="ChEBI" id="CHEBI:59789"/>
        <dbReference type="ChEBI" id="CHEBI:64428"/>
        <dbReference type="ChEBI" id="CHEBI:149473"/>
        <dbReference type="EC" id="2.8.1.6"/>
    </reaction>
</comment>
<comment type="cofactor">
    <cofactor evidence="12">
        <name>[2Fe-2S] cluster</name>
        <dbReference type="ChEBI" id="CHEBI:190135"/>
    </cofactor>
    <text evidence="12">Binds 1 [2Fe-2S] cluster. The cluster is coordinated with 3 cysteines and 1 arginine.</text>
</comment>
<keyword evidence="8 12" id="KW-0479">Metal-binding</keyword>
<feature type="binding site" evidence="12 13">
    <location>
        <position position="62"/>
    </location>
    <ligand>
        <name>[4Fe-4S] cluster</name>
        <dbReference type="ChEBI" id="CHEBI:49883"/>
        <note>4Fe-4S-S-AdoMet</note>
    </ligand>
</feature>
<feature type="binding site" evidence="12 13">
    <location>
        <position position="171"/>
    </location>
    <ligand>
        <name>[2Fe-2S] cluster</name>
        <dbReference type="ChEBI" id="CHEBI:190135"/>
    </ligand>
</feature>
<evidence type="ECO:0000259" key="14">
    <source>
        <dbReference type="PROSITE" id="PS51918"/>
    </source>
</evidence>
<keyword evidence="16" id="KW-1185">Reference proteome</keyword>
<evidence type="ECO:0000256" key="6">
    <source>
        <dbReference type="ARBA" id="ARBA00022691"/>
    </source>
</evidence>
<sequence>MEEFLKRSLRGKLTLDDALYLYKNFNAIDLLYLAFKVKLHYNNNKQKGIKLCSIINAKSGKCKENCIFCSQSIYNNCKIPVYPLKSKTEILEYAKKLVEECCKISSTMEYGTLIGSESSNFKKIKRFNMRSPLQIERFSIVSSGKSVNDDEFVKILEAIYLIKEETNLKVCCSLGLLDEEKLYDLKKLDVRVHNNLETSKDFFKNICSTHGYDDKVDLIKKCKKLGLEVCSGGIFGLGESIEDRLSMAFDLKCLGVDSVPINLLHPIEGTKIYQKIKNREIKQITVSEALKSIALFKLILPNAEIRLAGGRMLNLGDFQSYALLAIDGLMIGNYLTTKGRSLKDDLKMIFDYIQLSNNFY</sequence>
<feature type="binding site" evidence="12 13">
    <location>
        <position position="69"/>
    </location>
    <ligand>
        <name>[4Fe-4S] cluster</name>
        <dbReference type="ChEBI" id="CHEBI:49883"/>
        <note>4Fe-4S-S-AdoMet</note>
    </ligand>
</feature>
<comment type="cofactor">
    <cofactor evidence="13">
        <name>[2Fe-2S] cluster</name>
        <dbReference type="ChEBI" id="CHEBI:190135"/>
    </cofactor>
    <text evidence="13">Binds 1 [2Fe-2S] cluster. The cluster is coordinated with 3 cysteines and 1 arginine.</text>
</comment>
<keyword evidence="6 12" id="KW-0949">S-adenosyl-L-methionine</keyword>
<comment type="similarity">
    <text evidence="2 12">Belongs to the radical SAM superfamily. Biotin synthase family.</text>
</comment>
<evidence type="ECO:0000256" key="2">
    <source>
        <dbReference type="ARBA" id="ARBA00010765"/>
    </source>
</evidence>
<dbReference type="SMART" id="SM00729">
    <property type="entry name" value="Elp3"/>
    <property type="match status" value="1"/>
</dbReference>
<dbReference type="OrthoDB" id="9264at2157"/>
<keyword evidence="4 12" id="KW-0004">4Fe-4S</keyword>
<evidence type="ECO:0000256" key="3">
    <source>
        <dbReference type="ARBA" id="ARBA00012236"/>
    </source>
</evidence>
<keyword evidence="7 12" id="KW-0001">2Fe-2S</keyword>
<dbReference type="Pfam" id="PF04055">
    <property type="entry name" value="Radical_SAM"/>
    <property type="match status" value="1"/>
</dbReference>
<dbReference type="GO" id="GO:0005506">
    <property type="term" value="F:iron ion binding"/>
    <property type="evidence" value="ECO:0007669"/>
    <property type="project" value="UniProtKB-UniRule"/>
</dbReference>
<dbReference type="InterPro" id="IPR024177">
    <property type="entry name" value="Biotin_synthase"/>
</dbReference>
<reference evidence="15" key="1">
    <citation type="submission" date="2009-10" db="EMBL/GenBank/DDBJ databases">
        <title>Complete sequence of chromosome of Methanocaldococcus vulcanius M7.</title>
        <authorList>
            <consortium name="US DOE Joint Genome Institute"/>
            <person name="Lucas S."/>
            <person name="Copeland A."/>
            <person name="Lapidus A."/>
            <person name="Glavina del Rio T."/>
            <person name="Dalin E."/>
            <person name="Tice H."/>
            <person name="Bruce D."/>
            <person name="Goodwin L."/>
            <person name="Pitluck S."/>
            <person name="Lcollab F.I."/>
            <person name="Brettin T."/>
            <person name="Detter J.C."/>
            <person name="Han C."/>
            <person name="Tapia R."/>
            <person name="Kuske C.R."/>
            <person name="Schmutz J."/>
            <person name="Larimer F."/>
            <person name="Land M."/>
            <person name="Hauser L."/>
            <person name="Kyrpides N."/>
            <person name="Ovchinikova G."/>
            <person name="Sieprawska-Lupa M."/>
            <person name="Whitman W.B."/>
            <person name="Woyke T."/>
        </authorList>
    </citation>
    <scope>NUCLEOTIDE SEQUENCE [LARGE SCALE GENOMIC DNA]</scope>
    <source>
        <strain evidence="15">M7</strain>
    </source>
</reference>
<evidence type="ECO:0000313" key="16">
    <source>
        <dbReference type="Proteomes" id="UP000002063"/>
    </source>
</evidence>
<accession>C9REY2</accession>
<feature type="binding site" evidence="12 13">
    <location>
        <position position="66"/>
    </location>
    <ligand>
        <name>[4Fe-4S] cluster</name>
        <dbReference type="ChEBI" id="CHEBI:49883"/>
        <note>4Fe-4S-S-AdoMet</note>
    </ligand>
</feature>
<dbReference type="Gene3D" id="3.20.20.70">
    <property type="entry name" value="Aldolase class I"/>
    <property type="match status" value="2"/>
</dbReference>
<evidence type="ECO:0000256" key="9">
    <source>
        <dbReference type="ARBA" id="ARBA00022756"/>
    </source>
</evidence>
<evidence type="ECO:0000256" key="11">
    <source>
        <dbReference type="ARBA" id="ARBA00023014"/>
    </source>
</evidence>
<dbReference type="PANTHER" id="PTHR22976:SF2">
    <property type="entry name" value="BIOTIN SYNTHASE, MITOCHONDRIAL"/>
    <property type="match status" value="1"/>
</dbReference>
<evidence type="ECO:0000256" key="12">
    <source>
        <dbReference type="HAMAP-Rule" id="MF_01694"/>
    </source>
</evidence>
<dbReference type="HOGENOM" id="CLU_033172_2_1_2"/>
<dbReference type="STRING" id="579137.Metvu_0267"/>
<dbReference type="NCBIfam" id="TIGR00433">
    <property type="entry name" value="bioB"/>
    <property type="match status" value="1"/>
</dbReference>
<evidence type="ECO:0000256" key="7">
    <source>
        <dbReference type="ARBA" id="ARBA00022714"/>
    </source>
</evidence>
<name>C9REY2_METVM</name>
<dbReference type="InterPro" id="IPR010722">
    <property type="entry name" value="BATS_dom"/>
</dbReference>
<evidence type="ECO:0000256" key="13">
    <source>
        <dbReference type="PIRSR" id="PIRSR001619-1"/>
    </source>
</evidence>
<dbReference type="UniPathway" id="UPA00078">
    <property type="reaction ID" value="UER00162"/>
</dbReference>
<proteinExistence type="inferred from homology"/>
<dbReference type="PROSITE" id="PS51918">
    <property type="entry name" value="RADICAL_SAM"/>
    <property type="match status" value="1"/>
</dbReference>
<dbReference type="GO" id="GO:0051537">
    <property type="term" value="F:2 iron, 2 sulfur cluster binding"/>
    <property type="evidence" value="ECO:0007669"/>
    <property type="project" value="UniProtKB-KW"/>
</dbReference>
<dbReference type="EMBL" id="CP001787">
    <property type="protein sequence ID" value="ACX72134.1"/>
    <property type="molecule type" value="Genomic_DNA"/>
</dbReference>
<dbReference type="InterPro" id="IPR058240">
    <property type="entry name" value="rSAM_sf"/>
</dbReference>
<dbReference type="KEGG" id="mvu:Metvu_0267"/>
<organism evidence="15 16">
    <name type="scientific">Methanocaldococcus vulcanius (strain ATCC 700851 / DSM 12094 / M7)</name>
    <name type="common">Methanococcus vulcanius</name>
    <dbReference type="NCBI Taxonomy" id="579137"/>
    <lineage>
        <taxon>Archaea</taxon>
        <taxon>Methanobacteriati</taxon>
        <taxon>Methanobacteriota</taxon>
        <taxon>Methanomada group</taxon>
        <taxon>Methanococci</taxon>
        <taxon>Methanococcales</taxon>
        <taxon>Methanocaldococcaceae</taxon>
        <taxon>Methanocaldococcus</taxon>
    </lineage>
</organism>
<dbReference type="GO" id="GO:0004076">
    <property type="term" value="F:biotin synthase activity"/>
    <property type="evidence" value="ECO:0007669"/>
    <property type="project" value="UniProtKB-UniRule"/>
</dbReference>
<evidence type="ECO:0000256" key="1">
    <source>
        <dbReference type="ARBA" id="ARBA00004942"/>
    </source>
</evidence>
<dbReference type="Proteomes" id="UP000002063">
    <property type="component" value="Chromosome"/>
</dbReference>
<protein>
    <recommendedName>
        <fullName evidence="3 12">Biotin synthase</fullName>
        <ecNumber evidence="3 12">2.8.1.6</ecNumber>
    </recommendedName>
</protein>
<comment type="pathway">
    <text evidence="1 12">Cofactor biosynthesis; biotin biosynthesis; biotin from 7,8-diaminononanoate: step 2/2.</text>
</comment>
<dbReference type="GO" id="GO:0009102">
    <property type="term" value="P:biotin biosynthetic process"/>
    <property type="evidence" value="ECO:0007669"/>
    <property type="project" value="UniProtKB-UniRule"/>
</dbReference>
<evidence type="ECO:0000256" key="8">
    <source>
        <dbReference type="ARBA" id="ARBA00022723"/>
    </source>
</evidence>
<feature type="binding site" evidence="12 13">
    <location>
        <position position="230"/>
    </location>
    <ligand>
        <name>[2Fe-2S] cluster</name>
        <dbReference type="ChEBI" id="CHEBI:190135"/>
    </ligand>
</feature>
<dbReference type="SFLD" id="SFLDG01060">
    <property type="entry name" value="BATS_domain_containing"/>
    <property type="match status" value="1"/>
</dbReference>
<dbReference type="FunFam" id="3.20.20.70:FF:000605">
    <property type="match status" value="1"/>
</dbReference>
<dbReference type="InterPro" id="IPR006638">
    <property type="entry name" value="Elp3/MiaA/NifB-like_rSAM"/>
</dbReference>
<gene>
    <name evidence="12" type="primary">bioB</name>
    <name evidence="15" type="ordered locus">Metvu_0267</name>
</gene>
<feature type="domain" description="Radical SAM core" evidence="14">
    <location>
        <begin position="44"/>
        <end position="302"/>
    </location>
</feature>
<evidence type="ECO:0000313" key="15">
    <source>
        <dbReference type="EMBL" id="ACX72134.1"/>
    </source>
</evidence>
<evidence type="ECO:0000256" key="4">
    <source>
        <dbReference type="ARBA" id="ARBA00022485"/>
    </source>
</evidence>
<comment type="cofactor">
    <cofactor evidence="12 13">
        <name>[4Fe-4S] cluster</name>
        <dbReference type="ChEBI" id="CHEBI:49883"/>
    </cofactor>
    <text evidence="12 13">Binds 1 [4Fe-4S] cluster. The cluster is coordinated with 3 cysteines and an exchangeable S-adenosyl-L-methionine.</text>
</comment>
<feature type="binding site" evidence="12 13">
    <location>
        <position position="139"/>
    </location>
    <ligand>
        <name>[2Fe-2S] cluster</name>
        <dbReference type="ChEBI" id="CHEBI:190135"/>
    </ligand>
</feature>
<keyword evidence="11 12" id="KW-0411">Iron-sulfur</keyword>
<dbReference type="GO" id="GO:0051539">
    <property type="term" value="F:4 iron, 4 sulfur cluster binding"/>
    <property type="evidence" value="ECO:0007669"/>
    <property type="project" value="UniProtKB-KW"/>
</dbReference>
<dbReference type="InterPro" id="IPR013785">
    <property type="entry name" value="Aldolase_TIM"/>
</dbReference>
<dbReference type="SUPFAM" id="SSF102114">
    <property type="entry name" value="Radical SAM enzymes"/>
    <property type="match status" value="1"/>
</dbReference>
<dbReference type="Pfam" id="PF06968">
    <property type="entry name" value="BATS"/>
    <property type="match status" value="1"/>
</dbReference>
<dbReference type="eggNOG" id="arCOG00658">
    <property type="taxonomic scope" value="Archaea"/>
</dbReference>
<dbReference type="InterPro" id="IPR007197">
    <property type="entry name" value="rSAM"/>
</dbReference>
<dbReference type="EC" id="2.8.1.6" evidence="3 12"/>
<dbReference type="InterPro" id="IPR002684">
    <property type="entry name" value="Biotin_synth/BioAB"/>
</dbReference>
<dbReference type="HAMAP" id="MF_01694">
    <property type="entry name" value="BioB"/>
    <property type="match status" value="1"/>
</dbReference>
<evidence type="ECO:0000256" key="10">
    <source>
        <dbReference type="ARBA" id="ARBA00023004"/>
    </source>
</evidence>
<keyword evidence="5 12" id="KW-0808">Transferase</keyword>
<dbReference type="PIRSF" id="PIRSF001619">
    <property type="entry name" value="Biotin_synth"/>
    <property type="match status" value="1"/>
</dbReference>
<feature type="binding site" evidence="12 13">
    <location>
        <position position="306"/>
    </location>
    <ligand>
        <name>[2Fe-2S] cluster</name>
        <dbReference type="ChEBI" id="CHEBI:190135"/>
    </ligand>
</feature>
<dbReference type="SFLD" id="SFLDG01278">
    <property type="entry name" value="biotin_synthase_like"/>
    <property type="match status" value="1"/>
</dbReference>
<dbReference type="RefSeq" id="WP_012819678.1">
    <property type="nucleotide sequence ID" value="NC_013407.1"/>
</dbReference>
<keyword evidence="10 12" id="KW-0408">Iron</keyword>
<dbReference type="SMART" id="SM00876">
    <property type="entry name" value="BATS"/>
    <property type="match status" value="1"/>
</dbReference>
<comment type="subunit">
    <text evidence="12">Homodimer.</text>
</comment>
<evidence type="ECO:0000256" key="5">
    <source>
        <dbReference type="ARBA" id="ARBA00022679"/>
    </source>
</evidence>
<comment type="function">
    <text evidence="12">Catalyzes the conversion of dethiobiotin (DTB) to biotin by the insertion of a sulfur atom into dethiobiotin via a radical-based mechanism.</text>
</comment>
<dbReference type="PANTHER" id="PTHR22976">
    <property type="entry name" value="BIOTIN SYNTHASE"/>
    <property type="match status" value="1"/>
</dbReference>